<gene>
    <name evidence="3" type="ORF">MNBD_ALPHA05-658</name>
</gene>
<dbReference type="Pfam" id="PF01381">
    <property type="entry name" value="HTH_3"/>
    <property type="match status" value="1"/>
</dbReference>
<feature type="region of interest" description="Disordered" evidence="1">
    <location>
        <begin position="1"/>
        <end position="27"/>
    </location>
</feature>
<dbReference type="CDD" id="cd00093">
    <property type="entry name" value="HTH_XRE"/>
    <property type="match status" value="1"/>
</dbReference>
<dbReference type="SUPFAM" id="SSF47413">
    <property type="entry name" value="lambda repressor-like DNA-binding domains"/>
    <property type="match status" value="1"/>
</dbReference>
<feature type="compositionally biased region" description="Basic residues" evidence="1">
    <location>
        <begin position="9"/>
        <end position="20"/>
    </location>
</feature>
<dbReference type="GO" id="GO:0003677">
    <property type="term" value="F:DNA binding"/>
    <property type="evidence" value="ECO:0007669"/>
    <property type="project" value="InterPro"/>
</dbReference>
<dbReference type="PROSITE" id="PS50943">
    <property type="entry name" value="HTH_CROC1"/>
    <property type="match status" value="1"/>
</dbReference>
<sequence>MARATKPAKAARKKTVKNKKGGPNPIDIHVGARVRLRRMILGLSQEALGKSLGLTFQQVQKYEKGVNRVGASRLFQLSNLLDVPVQFFYDDYDVNTGSRSFGMAEPDVGDAFMKFVNSPEGVQLCRHFSAIEDPQVKKRVLDLVKSIAETETAKKKN</sequence>
<evidence type="ECO:0000259" key="2">
    <source>
        <dbReference type="PROSITE" id="PS50943"/>
    </source>
</evidence>
<dbReference type="InterPro" id="IPR001387">
    <property type="entry name" value="Cro/C1-type_HTH"/>
</dbReference>
<evidence type="ECO:0000256" key="1">
    <source>
        <dbReference type="SAM" id="MobiDB-lite"/>
    </source>
</evidence>
<dbReference type="AlphaFoldDB" id="A0A3B0RQM9"/>
<organism evidence="3">
    <name type="scientific">hydrothermal vent metagenome</name>
    <dbReference type="NCBI Taxonomy" id="652676"/>
    <lineage>
        <taxon>unclassified sequences</taxon>
        <taxon>metagenomes</taxon>
        <taxon>ecological metagenomes</taxon>
    </lineage>
</organism>
<dbReference type="SMART" id="SM00530">
    <property type="entry name" value="HTH_XRE"/>
    <property type="match status" value="1"/>
</dbReference>
<dbReference type="EMBL" id="UOEH01000134">
    <property type="protein sequence ID" value="VAV94149.1"/>
    <property type="molecule type" value="Genomic_DNA"/>
</dbReference>
<evidence type="ECO:0000313" key="3">
    <source>
        <dbReference type="EMBL" id="VAV94149.1"/>
    </source>
</evidence>
<proteinExistence type="predicted"/>
<feature type="domain" description="HTH cro/C1-type" evidence="2">
    <location>
        <begin position="34"/>
        <end position="88"/>
    </location>
</feature>
<reference evidence="3" key="1">
    <citation type="submission" date="2018-06" db="EMBL/GenBank/DDBJ databases">
        <authorList>
            <person name="Zhirakovskaya E."/>
        </authorList>
    </citation>
    <scope>NUCLEOTIDE SEQUENCE</scope>
</reference>
<protein>
    <submittedName>
        <fullName evidence="3">Transcriptional regulator</fullName>
    </submittedName>
</protein>
<dbReference type="InterPro" id="IPR010982">
    <property type="entry name" value="Lambda_DNA-bd_dom_sf"/>
</dbReference>
<name>A0A3B0RQM9_9ZZZZ</name>
<dbReference type="Gene3D" id="1.10.260.40">
    <property type="entry name" value="lambda repressor-like DNA-binding domains"/>
    <property type="match status" value="1"/>
</dbReference>
<accession>A0A3B0RQM9</accession>